<dbReference type="GO" id="GO:0009231">
    <property type="term" value="P:riboflavin biosynthetic process"/>
    <property type="evidence" value="ECO:0007669"/>
    <property type="project" value="InterPro"/>
</dbReference>
<dbReference type="Pfam" id="PF01872">
    <property type="entry name" value="RibD_C"/>
    <property type="match status" value="1"/>
</dbReference>
<dbReference type="PANTHER" id="PTHR38011">
    <property type="entry name" value="DIHYDROFOLATE REDUCTASE FAMILY PROTEIN (AFU_ORTHOLOGUE AFUA_8G06820)"/>
    <property type="match status" value="1"/>
</dbReference>
<name>A0A0A0CY27_9PROT</name>
<reference evidence="5 6" key="1">
    <citation type="submission" date="2014-01" db="EMBL/GenBank/DDBJ databases">
        <title>Genome sequence determination for a cystic fibrosis isolate, Inquilinus limosus.</title>
        <authorList>
            <person name="Pino M."/>
            <person name="Di Conza J."/>
            <person name="Gutkind G."/>
        </authorList>
    </citation>
    <scope>NUCLEOTIDE SEQUENCE [LARGE SCALE GENOMIC DNA]</scope>
    <source>
        <strain evidence="5 6">MP06</strain>
    </source>
</reference>
<dbReference type="AlphaFoldDB" id="A0A0A0CY27"/>
<comment type="pathway">
    <text evidence="1">Cofactor biosynthesis; riboflavin biosynthesis.</text>
</comment>
<proteinExistence type="predicted"/>
<evidence type="ECO:0000256" key="1">
    <source>
        <dbReference type="ARBA" id="ARBA00005104"/>
    </source>
</evidence>
<dbReference type="Gene3D" id="3.40.430.10">
    <property type="entry name" value="Dihydrofolate Reductase, subunit A"/>
    <property type="match status" value="1"/>
</dbReference>
<evidence type="ECO:0000259" key="4">
    <source>
        <dbReference type="Pfam" id="PF01872"/>
    </source>
</evidence>
<evidence type="ECO:0000313" key="5">
    <source>
        <dbReference type="EMBL" id="KGM30498.1"/>
    </source>
</evidence>
<evidence type="ECO:0000313" key="6">
    <source>
        <dbReference type="Proteomes" id="UP000029995"/>
    </source>
</evidence>
<accession>A0A0A0CY27</accession>
<dbReference type="InterPro" id="IPR024072">
    <property type="entry name" value="DHFR-like_dom_sf"/>
</dbReference>
<protein>
    <recommendedName>
        <fullName evidence="4">Bacterial bifunctional deaminase-reductase C-terminal domain-containing protein</fullName>
    </recommendedName>
</protein>
<evidence type="ECO:0000256" key="3">
    <source>
        <dbReference type="ARBA" id="ARBA00023002"/>
    </source>
</evidence>
<dbReference type="Proteomes" id="UP000029995">
    <property type="component" value="Unassembled WGS sequence"/>
</dbReference>
<gene>
    <name evidence="5" type="ORF">P409_32640</name>
</gene>
<dbReference type="SUPFAM" id="SSF53597">
    <property type="entry name" value="Dihydrofolate reductase-like"/>
    <property type="match status" value="1"/>
</dbReference>
<organism evidence="5 6">
    <name type="scientific">Inquilinus limosus MP06</name>
    <dbReference type="NCBI Taxonomy" id="1398085"/>
    <lineage>
        <taxon>Bacteria</taxon>
        <taxon>Pseudomonadati</taxon>
        <taxon>Pseudomonadota</taxon>
        <taxon>Alphaproteobacteria</taxon>
        <taxon>Rhodospirillales</taxon>
        <taxon>Rhodospirillaceae</taxon>
        <taxon>Inquilinus</taxon>
    </lineage>
</organism>
<dbReference type="InterPro" id="IPR050765">
    <property type="entry name" value="Riboflavin_Biosynth_HTPR"/>
</dbReference>
<dbReference type="PANTHER" id="PTHR38011:SF7">
    <property type="entry name" value="2,5-DIAMINO-6-RIBOSYLAMINO-4(3H)-PYRIMIDINONE 5'-PHOSPHATE REDUCTASE"/>
    <property type="match status" value="1"/>
</dbReference>
<sequence>MMDTAWIWLLDRRAGRPEAPLPSDAEGRDRIELLRPFAEAGGRYVLAHLGQSIDGHIATGCGQSQYVTGPCNLDHLHRLRALADAVLVGAGTVAHDDPRLTTRRVDGPNPVRVVLDPGRRLDAGHGLFTDGAAPTLLLCSADRAGKPAGGAEIIGLDDPCPAAVLDALAARGLKRVMIEGGGTTVSRFLAAGVLDRLHVAVAPLIIGSGKGGLRLPEIAHLDQALRPPCRTYLMGSDVLFDFDLRGMAGAA</sequence>
<dbReference type="OrthoDB" id="9800865at2"/>
<dbReference type="EMBL" id="JANX01000809">
    <property type="protein sequence ID" value="KGM30498.1"/>
    <property type="molecule type" value="Genomic_DNA"/>
</dbReference>
<keyword evidence="3" id="KW-0560">Oxidoreductase</keyword>
<evidence type="ECO:0000256" key="2">
    <source>
        <dbReference type="ARBA" id="ARBA00022857"/>
    </source>
</evidence>
<keyword evidence="2" id="KW-0521">NADP</keyword>
<dbReference type="GO" id="GO:0008703">
    <property type="term" value="F:5-amino-6-(5-phosphoribosylamino)uracil reductase activity"/>
    <property type="evidence" value="ECO:0007669"/>
    <property type="project" value="InterPro"/>
</dbReference>
<dbReference type="InterPro" id="IPR002734">
    <property type="entry name" value="RibDG_C"/>
</dbReference>
<comment type="caution">
    <text evidence="5">The sequence shown here is derived from an EMBL/GenBank/DDBJ whole genome shotgun (WGS) entry which is preliminary data.</text>
</comment>
<feature type="domain" description="Bacterial bifunctional deaminase-reductase C-terminal" evidence="4">
    <location>
        <begin position="43"/>
        <end position="210"/>
    </location>
</feature>